<evidence type="ECO:0000256" key="2">
    <source>
        <dbReference type="ARBA" id="ARBA00008834"/>
    </source>
</evidence>
<name>A0A8H4MZL1_9PEZI</name>
<accession>A0A8H4MZL1</accession>
<keyword evidence="9 13" id="KW-0326">Glycosidase</keyword>
<reference evidence="16 17" key="1">
    <citation type="submission" date="2020-04" db="EMBL/GenBank/DDBJ databases">
        <title>Genome Assembly and Annotation of Botryosphaeria dothidea sdau 11-99, a Latent Pathogen of Apple Fruit Ring Rot in China.</title>
        <authorList>
            <person name="Yu C."/>
            <person name="Diao Y."/>
            <person name="Lu Q."/>
            <person name="Zhao J."/>
            <person name="Cui S."/>
            <person name="Peng C."/>
            <person name="He B."/>
            <person name="Liu H."/>
        </authorList>
    </citation>
    <scope>NUCLEOTIDE SEQUENCE [LARGE SCALE GENOMIC DNA]</scope>
    <source>
        <strain evidence="17">sdau11-99</strain>
        <strain evidence="16">Sdau11-99</strain>
    </source>
</reference>
<comment type="similarity">
    <text evidence="2 13">Belongs to the glycosyl hydrolase 28 family.</text>
</comment>
<keyword evidence="17" id="KW-1185">Reference proteome</keyword>
<dbReference type="GO" id="GO:0045490">
    <property type="term" value="P:pectin catabolic process"/>
    <property type="evidence" value="ECO:0007669"/>
    <property type="project" value="UniProtKB-ARBA"/>
</dbReference>
<keyword evidence="11" id="KW-0624">Polysaccharide degradation</keyword>
<dbReference type="InterPro" id="IPR006626">
    <property type="entry name" value="PbH1"/>
</dbReference>
<evidence type="ECO:0000256" key="7">
    <source>
        <dbReference type="ARBA" id="ARBA00023180"/>
    </source>
</evidence>
<dbReference type="OrthoDB" id="187139at2759"/>
<comment type="function">
    <text evidence="12">Pectinolytic enzyme involved in the degradation of xylogalacturonan (xga), a galacturonan backbone heavily substituted with xylose, and which is one important component of the hairy regions of pectin. Activity requires a galacturonic acid backbone substituted with xylose.</text>
</comment>
<feature type="signal peptide" evidence="14">
    <location>
        <begin position="1"/>
        <end position="26"/>
    </location>
</feature>
<protein>
    <submittedName>
        <fullName evidence="16">Endo-xylogalacturonan hydrolase a</fullName>
    </submittedName>
</protein>
<evidence type="ECO:0000256" key="13">
    <source>
        <dbReference type="RuleBase" id="RU361169"/>
    </source>
</evidence>
<dbReference type="GO" id="GO:0071555">
    <property type="term" value="P:cell wall organization"/>
    <property type="evidence" value="ECO:0007669"/>
    <property type="project" value="UniProtKB-KW"/>
</dbReference>
<evidence type="ECO:0000256" key="11">
    <source>
        <dbReference type="ARBA" id="ARBA00023326"/>
    </source>
</evidence>
<evidence type="ECO:0000256" key="6">
    <source>
        <dbReference type="ARBA" id="ARBA00022801"/>
    </source>
</evidence>
<dbReference type="Proteomes" id="UP000572817">
    <property type="component" value="Unassembled WGS sequence"/>
</dbReference>
<gene>
    <name evidence="16" type="ORF">GTA08_BOTSDO06232</name>
    <name evidence="15" type="ORF">GTA08_BOTSDO10267</name>
</gene>
<dbReference type="GO" id="GO:0005576">
    <property type="term" value="C:extracellular region"/>
    <property type="evidence" value="ECO:0007669"/>
    <property type="project" value="UniProtKB-SubCell"/>
</dbReference>
<evidence type="ECO:0000256" key="8">
    <source>
        <dbReference type="ARBA" id="ARBA00023277"/>
    </source>
</evidence>
<evidence type="ECO:0000256" key="3">
    <source>
        <dbReference type="ARBA" id="ARBA00022525"/>
    </source>
</evidence>
<evidence type="ECO:0000313" key="16">
    <source>
        <dbReference type="EMBL" id="KAF4305154.1"/>
    </source>
</evidence>
<keyword evidence="7" id="KW-0325">Glycoprotein</keyword>
<dbReference type="InterPro" id="IPR012334">
    <property type="entry name" value="Pectin_lyas_fold"/>
</dbReference>
<evidence type="ECO:0000313" key="17">
    <source>
        <dbReference type="Proteomes" id="UP000572817"/>
    </source>
</evidence>
<feature type="chain" id="PRO_5036430892" evidence="14">
    <location>
        <begin position="27"/>
        <end position="407"/>
    </location>
</feature>
<evidence type="ECO:0000256" key="14">
    <source>
        <dbReference type="SAM" id="SignalP"/>
    </source>
</evidence>
<organism evidence="16 17">
    <name type="scientific">Botryosphaeria dothidea</name>
    <dbReference type="NCBI Taxonomy" id="55169"/>
    <lineage>
        <taxon>Eukaryota</taxon>
        <taxon>Fungi</taxon>
        <taxon>Dikarya</taxon>
        <taxon>Ascomycota</taxon>
        <taxon>Pezizomycotina</taxon>
        <taxon>Dothideomycetes</taxon>
        <taxon>Dothideomycetes incertae sedis</taxon>
        <taxon>Botryosphaeriales</taxon>
        <taxon>Botryosphaeriaceae</taxon>
        <taxon>Botryosphaeria</taxon>
    </lineage>
</organism>
<keyword evidence="4 14" id="KW-0732">Signal</keyword>
<comment type="caution">
    <text evidence="16">The sequence shown here is derived from an EMBL/GenBank/DDBJ whole genome shotgun (WGS) entry which is preliminary data.</text>
</comment>
<dbReference type="EMBL" id="WWBZ02000040">
    <property type="protein sequence ID" value="KAF4305154.1"/>
    <property type="molecule type" value="Genomic_DNA"/>
</dbReference>
<keyword evidence="5" id="KW-0677">Repeat</keyword>
<evidence type="ECO:0000256" key="10">
    <source>
        <dbReference type="ARBA" id="ARBA00023316"/>
    </source>
</evidence>
<dbReference type="SUPFAM" id="SSF51126">
    <property type="entry name" value="Pectin lyase-like"/>
    <property type="match status" value="1"/>
</dbReference>
<keyword evidence="10" id="KW-0961">Cell wall biogenesis/degradation</keyword>
<dbReference type="InterPro" id="IPR011050">
    <property type="entry name" value="Pectin_lyase_fold/virulence"/>
</dbReference>
<dbReference type="GO" id="GO:0004650">
    <property type="term" value="F:polygalacturonase activity"/>
    <property type="evidence" value="ECO:0007669"/>
    <property type="project" value="InterPro"/>
</dbReference>
<dbReference type="PANTHER" id="PTHR31736:SF9">
    <property type="entry name" value="ENDO-XYLOGALACTURONAN HYDROLASE A-RELATED"/>
    <property type="match status" value="1"/>
</dbReference>
<dbReference type="SMART" id="SM00710">
    <property type="entry name" value="PbH1"/>
    <property type="match status" value="5"/>
</dbReference>
<evidence type="ECO:0000256" key="9">
    <source>
        <dbReference type="ARBA" id="ARBA00023295"/>
    </source>
</evidence>
<evidence type="ECO:0000256" key="4">
    <source>
        <dbReference type="ARBA" id="ARBA00022729"/>
    </source>
</evidence>
<dbReference type="EMBL" id="WWBZ02000073">
    <property type="protein sequence ID" value="KAF4302124.1"/>
    <property type="molecule type" value="Genomic_DNA"/>
</dbReference>
<dbReference type="Pfam" id="PF00295">
    <property type="entry name" value="Glyco_hydro_28"/>
    <property type="match status" value="1"/>
</dbReference>
<keyword evidence="8" id="KW-0119">Carbohydrate metabolism</keyword>
<dbReference type="PANTHER" id="PTHR31736">
    <property type="match status" value="1"/>
</dbReference>
<evidence type="ECO:0000256" key="12">
    <source>
        <dbReference type="ARBA" id="ARBA00037278"/>
    </source>
</evidence>
<dbReference type="InterPro" id="IPR000743">
    <property type="entry name" value="Glyco_hydro_28"/>
</dbReference>
<evidence type="ECO:0000256" key="1">
    <source>
        <dbReference type="ARBA" id="ARBA00004613"/>
    </source>
</evidence>
<comment type="subcellular location">
    <subcellularLocation>
        <location evidence="1">Secreted</location>
    </subcellularLocation>
</comment>
<dbReference type="Gene3D" id="2.160.20.10">
    <property type="entry name" value="Single-stranded right-handed beta-helix, Pectin lyase-like"/>
    <property type="match status" value="1"/>
</dbReference>
<proteinExistence type="inferred from homology"/>
<evidence type="ECO:0000313" key="15">
    <source>
        <dbReference type="EMBL" id="KAF4302124.1"/>
    </source>
</evidence>
<keyword evidence="3" id="KW-0964">Secreted</keyword>
<dbReference type="AlphaFoldDB" id="A0A8H4MZL1"/>
<evidence type="ECO:0000256" key="5">
    <source>
        <dbReference type="ARBA" id="ARBA00022737"/>
    </source>
</evidence>
<sequence>MRSIPLIAPLLSAFVVAIALPTSANSSPTSNPTRRAVCTPVAGGSPTTDDVPAIASALADCGASGTIVFPEGSTYHANSVLDLSSCSGCDMQIEGLLQFTSSTAYWSGRMAMMLLKDVQGAKIRSLTGNGVIDGNGQEAWDLFASNSSYERPTLLYISGGADIVVSGLRQKDPPNVFISVNGGAQRVAFSELRMDATSNSTNPPKNTDGFDVGDSTGVTLYDIDVSNDDDCVAFKPGANYVTIEQITCTGSHGISVGSLGKTNDDTVRNIYASNVAMINSTKAAGIKTYPGSDGHGSSTVSNVTFTGFTVRDCDYAFQVQSCYGEEAGYCESNPGGAQISDVVVKNFSGTTSSKYDPTTANLNCGTDGTCGITISDWTVKAPSGENQILCSNTPNSLGVTCTDGASG</sequence>
<keyword evidence="6 13" id="KW-0378">Hydrolase</keyword>